<sequence length="186" mass="19984">SGGLVVRAAAFCIYERGFDPRLGGVRSFVTILHRNRPSYENEGSRPISPGSVVYTTTLQYPQEMSHGSAPPPPMWGANTNSGAYLTGLGSPILEANDVGSNGRGSYGAYMANPAYLLTSGNETGGWSTLPPMSSSAYLQEGRRTQYSRCRNLFLQEHRPTWPSGKVSASEPEGSTEDSQCNGLVSR</sequence>
<accession>A0A4Y2TAA4</accession>
<dbReference type="Proteomes" id="UP000499080">
    <property type="component" value="Unassembled WGS sequence"/>
</dbReference>
<keyword evidence="3" id="KW-1185">Reference proteome</keyword>
<reference evidence="2 3" key="1">
    <citation type="journal article" date="2019" name="Sci. Rep.">
        <title>Orb-weaving spider Araneus ventricosus genome elucidates the spidroin gene catalogue.</title>
        <authorList>
            <person name="Kono N."/>
            <person name="Nakamura H."/>
            <person name="Ohtoshi R."/>
            <person name="Moran D.A.P."/>
            <person name="Shinohara A."/>
            <person name="Yoshida Y."/>
            <person name="Fujiwara M."/>
            <person name="Mori M."/>
            <person name="Tomita M."/>
            <person name="Arakawa K."/>
        </authorList>
    </citation>
    <scope>NUCLEOTIDE SEQUENCE [LARGE SCALE GENOMIC DNA]</scope>
</reference>
<feature type="compositionally biased region" description="Polar residues" evidence="1">
    <location>
        <begin position="176"/>
        <end position="186"/>
    </location>
</feature>
<organism evidence="2 3">
    <name type="scientific">Araneus ventricosus</name>
    <name type="common">Orbweaver spider</name>
    <name type="synonym">Epeira ventricosa</name>
    <dbReference type="NCBI Taxonomy" id="182803"/>
    <lineage>
        <taxon>Eukaryota</taxon>
        <taxon>Metazoa</taxon>
        <taxon>Ecdysozoa</taxon>
        <taxon>Arthropoda</taxon>
        <taxon>Chelicerata</taxon>
        <taxon>Arachnida</taxon>
        <taxon>Araneae</taxon>
        <taxon>Araneomorphae</taxon>
        <taxon>Entelegynae</taxon>
        <taxon>Araneoidea</taxon>
        <taxon>Araneidae</taxon>
        <taxon>Araneus</taxon>
    </lineage>
</organism>
<gene>
    <name evidence="2" type="ORF">AVEN_242075_1</name>
</gene>
<evidence type="ECO:0000313" key="3">
    <source>
        <dbReference type="Proteomes" id="UP000499080"/>
    </source>
</evidence>
<dbReference type="AlphaFoldDB" id="A0A4Y2TAA4"/>
<evidence type="ECO:0000313" key="2">
    <source>
        <dbReference type="EMBL" id="GBN96339.1"/>
    </source>
</evidence>
<protein>
    <submittedName>
        <fullName evidence="2">Uncharacterized protein</fullName>
    </submittedName>
</protein>
<name>A0A4Y2TAA4_ARAVE</name>
<feature type="region of interest" description="Disordered" evidence="1">
    <location>
        <begin position="159"/>
        <end position="186"/>
    </location>
</feature>
<evidence type="ECO:0000256" key="1">
    <source>
        <dbReference type="SAM" id="MobiDB-lite"/>
    </source>
</evidence>
<feature type="non-terminal residue" evidence="2">
    <location>
        <position position="1"/>
    </location>
</feature>
<proteinExistence type="predicted"/>
<dbReference type="EMBL" id="BGPR01026538">
    <property type="protein sequence ID" value="GBN96339.1"/>
    <property type="molecule type" value="Genomic_DNA"/>
</dbReference>
<comment type="caution">
    <text evidence="2">The sequence shown here is derived from an EMBL/GenBank/DDBJ whole genome shotgun (WGS) entry which is preliminary data.</text>
</comment>
<dbReference type="OrthoDB" id="515401at2759"/>